<evidence type="ECO:0000256" key="16">
    <source>
        <dbReference type="ARBA" id="ARBA00039105"/>
    </source>
</evidence>
<dbReference type="InterPro" id="IPR036291">
    <property type="entry name" value="NAD(P)-bd_dom_sf"/>
</dbReference>
<proteinExistence type="inferred from homology"/>
<evidence type="ECO:0000256" key="17">
    <source>
        <dbReference type="ARBA" id="ARBA00039402"/>
    </source>
</evidence>
<evidence type="ECO:0000256" key="18">
    <source>
        <dbReference type="ARBA" id="ARBA00041250"/>
    </source>
</evidence>
<dbReference type="EC" id="1.1.1.62" evidence="12"/>
<keyword evidence="7" id="KW-0752">Steroid biosynthesis</keyword>
<keyword evidence="4 28" id="KW-0812">Transmembrane</keyword>
<dbReference type="GO" id="GO:0006694">
    <property type="term" value="P:steroid biosynthetic process"/>
    <property type="evidence" value="ECO:0007669"/>
    <property type="project" value="UniProtKB-KW"/>
</dbReference>
<dbReference type="PANTHER" id="PTHR43899">
    <property type="entry name" value="RH59310P"/>
    <property type="match status" value="1"/>
</dbReference>
<evidence type="ECO:0000256" key="4">
    <source>
        <dbReference type="ARBA" id="ARBA00022692"/>
    </source>
</evidence>
<reference evidence="30" key="1">
    <citation type="submission" date="2025-08" db="UniProtKB">
        <authorList>
            <consortium name="RefSeq"/>
        </authorList>
    </citation>
    <scope>IDENTIFICATION</scope>
    <source>
        <tissue evidence="30">Liver</tissue>
    </source>
</reference>
<evidence type="ECO:0000256" key="8">
    <source>
        <dbReference type="ARBA" id="ARBA00022989"/>
    </source>
</evidence>
<dbReference type="GO" id="GO:0004303">
    <property type="term" value="F:estradiol 17-beta-dehydrogenase [NAD(P)+] activity"/>
    <property type="evidence" value="ECO:0007669"/>
    <property type="project" value="UniProtKB-EC"/>
</dbReference>
<dbReference type="AlphaFoldDB" id="A0A7F8QEA5"/>
<evidence type="ECO:0000256" key="19">
    <source>
        <dbReference type="ARBA" id="ARBA00042234"/>
    </source>
</evidence>
<evidence type="ECO:0000256" key="14">
    <source>
        <dbReference type="ARBA" id="ARBA00037929"/>
    </source>
</evidence>
<dbReference type="InterPro" id="IPR002347">
    <property type="entry name" value="SDR_fam"/>
</dbReference>
<evidence type="ECO:0000256" key="27">
    <source>
        <dbReference type="ARBA" id="ARBA00093182"/>
    </source>
</evidence>
<evidence type="ECO:0000256" key="28">
    <source>
        <dbReference type="SAM" id="Phobius"/>
    </source>
</evidence>
<dbReference type="SUPFAM" id="SSF51735">
    <property type="entry name" value="NAD(P)-binding Rossmann-fold domains"/>
    <property type="match status" value="1"/>
</dbReference>
<keyword evidence="6" id="KW-0521">NADP</keyword>
<protein>
    <recommendedName>
        <fullName evidence="17">Very-long-chain 3-oxoacyl-CoA reductase</fullName>
        <ecNumber evidence="16">1.1.1.330</ecNumber>
        <ecNumber evidence="12">1.1.1.62</ecNumber>
    </recommendedName>
    <alternativeName>
        <fullName evidence="19">17-beta-hydroxysteroid dehydrogenase 12</fullName>
    </alternativeName>
    <alternativeName>
        <fullName evidence="18">3-ketoacyl-CoA reductase</fullName>
    </alternativeName>
    <alternativeName>
        <fullName evidence="20">Estradiol 17-beta-dehydrogenase 12</fullName>
    </alternativeName>
</protein>
<keyword evidence="29" id="KW-1185">Reference proteome</keyword>
<evidence type="ECO:0000313" key="29">
    <source>
        <dbReference type="Proteomes" id="UP000245341"/>
    </source>
</evidence>
<evidence type="ECO:0000256" key="3">
    <source>
        <dbReference type="ARBA" id="ARBA00022516"/>
    </source>
</evidence>
<evidence type="ECO:0000256" key="12">
    <source>
        <dbReference type="ARBA" id="ARBA00024072"/>
    </source>
</evidence>
<comment type="pathway">
    <text evidence="2">Lipid metabolism; fatty acid biosynthesis.</text>
</comment>
<dbReference type="InterPro" id="IPR051019">
    <property type="entry name" value="VLCFA-Steroid_DH"/>
</dbReference>
<feature type="transmembrane region" description="Helical" evidence="28">
    <location>
        <begin position="16"/>
        <end position="38"/>
    </location>
</feature>
<dbReference type="OrthoDB" id="9618247at2759"/>
<keyword evidence="3" id="KW-0444">Lipid biosynthesis</keyword>
<dbReference type="PRINTS" id="PR00081">
    <property type="entry name" value="GDHRDH"/>
</dbReference>
<comment type="function">
    <text evidence="13">Catalyzes the second of the four reactions of the long-chain fatty acids elongation cycle. This endoplasmic reticulum-bound enzymatic process, allows the addition of two carbons to the chain of long- and very long-chain fatty acids/VLCFAs per cycle. This enzyme has a 3-ketoacyl-CoA reductase activity, reducing 3-ketoacyl-CoA to 3-hydroxyacyl-CoA, within each cycle of fatty acid elongation. Thereby, it may participate in the production of VLCFAs of different chain lengths that are involved in multiple biological processes as precursors of membrane lipids and lipid mediators. May also catalyze the transformation of estrone (E1) into estradiol (E2) and play a role in estrogen formation.</text>
</comment>
<dbReference type="PANTHER" id="PTHR43899:SF14">
    <property type="entry name" value="VERY-LONG-CHAIN 3-OXOACYL-COA REDUCTASE"/>
    <property type="match status" value="1"/>
</dbReference>
<evidence type="ECO:0000256" key="21">
    <source>
        <dbReference type="ARBA" id="ARBA00047293"/>
    </source>
</evidence>
<keyword evidence="11 28" id="KW-0472">Membrane</keyword>
<sequence length="92" mass="9991">MTRLVLPGMVERSKGAILNISSASGIAPVPLLAIYSATKAFADFFSQCLHEEYKSKGIFVQVSGVCFNCVSLFLCGFHSNCCRLGNERKSHS</sequence>
<evidence type="ECO:0000256" key="9">
    <source>
        <dbReference type="ARBA" id="ARBA00023002"/>
    </source>
</evidence>
<evidence type="ECO:0000256" key="11">
    <source>
        <dbReference type="ARBA" id="ARBA00023136"/>
    </source>
</evidence>
<evidence type="ECO:0000256" key="6">
    <source>
        <dbReference type="ARBA" id="ARBA00022857"/>
    </source>
</evidence>
<organism evidence="29 30">
    <name type="scientific">Leptonychotes weddellii</name>
    <name type="common">Weddell seal</name>
    <name type="synonym">Otaria weddellii</name>
    <dbReference type="NCBI Taxonomy" id="9713"/>
    <lineage>
        <taxon>Eukaryota</taxon>
        <taxon>Metazoa</taxon>
        <taxon>Chordata</taxon>
        <taxon>Craniata</taxon>
        <taxon>Vertebrata</taxon>
        <taxon>Euteleostomi</taxon>
        <taxon>Mammalia</taxon>
        <taxon>Eutheria</taxon>
        <taxon>Laurasiatheria</taxon>
        <taxon>Carnivora</taxon>
        <taxon>Caniformia</taxon>
        <taxon>Pinnipedia</taxon>
        <taxon>Phocidae</taxon>
        <taxon>Monachinae</taxon>
        <taxon>Lobodontini</taxon>
        <taxon>Leptonychotes</taxon>
    </lineage>
</organism>
<comment type="catalytic activity">
    <reaction evidence="23">
        <text>3-oxooctadecanoyl-CoA + NADPH + H(+) = (3R)-hydroxyoctadecanoyl-CoA + NADP(+)</text>
        <dbReference type="Rhea" id="RHEA:39151"/>
        <dbReference type="ChEBI" id="CHEBI:15378"/>
        <dbReference type="ChEBI" id="CHEBI:57783"/>
        <dbReference type="ChEBI" id="CHEBI:58349"/>
        <dbReference type="ChEBI" id="CHEBI:71407"/>
        <dbReference type="ChEBI" id="CHEBI:76374"/>
    </reaction>
</comment>
<dbReference type="Gene3D" id="3.40.50.720">
    <property type="entry name" value="NAD(P)-binding Rossmann-like Domain"/>
    <property type="match status" value="1"/>
</dbReference>
<keyword evidence="5" id="KW-0256">Endoplasmic reticulum</keyword>
<dbReference type="GO" id="GO:0005789">
    <property type="term" value="C:endoplasmic reticulum membrane"/>
    <property type="evidence" value="ECO:0007669"/>
    <property type="project" value="UniProtKB-SubCell"/>
</dbReference>
<gene>
    <name evidence="30" type="primary">LOC115938961</name>
</gene>
<evidence type="ECO:0000256" key="10">
    <source>
        <dbReference type="ARBA" id="ARBA00023098"/>
    </source>
</evidence>
<evidence type="ECO:0000256" key="26">
    <source>
        <dbReference type="ARBA" id="ARBA00049509"/>
    </source>
</evidence>
<dbReference type="RefSeq" id="XP_030879001.1">
    <property type="nucleotide sequence ID" value="XM_031023141.1"/>
</dbReference>
<dbReference type="Proteomes" id="UP000245341">
    <property type="component" value="Unplaced"/>
</dbReference>
<evidence type="ECO:0000313" key="30">
    <source>
        <dbReference type="RefSeq" id="XP_030879001.1"/>
    </source>
</evidence>
<comment type="catalytic activity">
    <reaction evidence="22">
        <text>17beta-estradiol + NAD(+) = estrone + NADH + H(+)</text>
        <dbReference type="Rhea" id="RHEA:24612"/>
        <dbReference type="ChEBI" id="CHEBI:15378"/>
        <dbReference type="ChEBI" id="CHEBI:16469"/>
        <dbReference type="ChEBI" id="CHEBI:17263"/>
        <dbReference type="ChEBI" id="CHEBI:57540"/>
        <dbReference type="ChEBI" id="CHEBI:57945"/>
        <dbReference type="EC" id="1.1.1.62"/>
    </reaction>
</comment>
<comment type="catalytic activity">
    <reaction evidence="27">
        <text>3-oxo-(7Z,10Z,13Z,16Z,19Z)-docosapentaenoyl-CoA + NADPH + H(+) = (3R)-hydroxy-(7Z,10Z,13Z,16Z,19Z)-docosapentaenoyl-CoA + NADP(+)</text>
        <dbReference type="Rhea" id="RHEA:39459"/>
        <dbReference type="ChEBI" id="CHEBI:15378"/>
        <dbReference type="ChEBI" id="CHEBI:57783"/>
        <dbReference type="ChEBI" id="CHEBI:58349"/>
        <dbReference type="ChEBI" id="CHEBI:73863"/>
        <dbReference type="ChEBI" id="CHEBI:76460"/>
    </reaction>
</comment>
<evidence type="ECO:0000256" key="1">
    <source>
        <dbReference type="ARBA" id="ARBA00004477"/>
    </source>
</evidence>
<dbReference type="GO" id="GO:0141040">
    <property type="term" value="F:very-long-chain 3-oxoacyl-CoA reductase activity"/>
    <property type="evidence" value="ECO:0007669"/>
    <property type="project" value="UniProtKB-EC"/>
</dbReference>
<evidence type="ECO:0000256" key="25">
    <source>
        <dbReference type="ARBA" id="ARBA00048906"/>
    </source>
</evidence>
<evidence type="ECO:0000256" key="20">
    <source>
        <dbReference type="ARBA" id="ARBA00043017"/>
    </source>
</evidence>
<comment type="similarity">
    <text evidence="15">Belongs to the short-chain dehydrogenases/reductases (SDR) family. 17-beta-HSD 3 subfamily.</text>
</comment>
<comment type="catalytic activity">
    <reaction evidence="21">
        <text>(7Z,10Z,13Z,16Z)-3-oxodocosatetraenoyl-CoA + NADPH + H(+) = (3R)-hydroxy-(7Z,10Z,13Z,16Z)-docosatetraenoyl-CoA + NADP(+)</text>
        <dbReference type="Rhea" id="RHEA:39323"/>
        <dbReference type="ChEBI" id="CHEBI:15378"/>
        <dbReference type="ChEBI" id="CHEBI:57783"/>
        <dbReference type="ChEBI" id="CHEBI:58349"/>
        <dbReference type="ChEBI" id="CHEBI:73852"/>
        <dbReference type="ChEBI" id="CHEBI:76415"/>
    </reaction>
</comment>
<comment type="subcellular location">
    <subcellularLocation>
        <location evidence="1">Endoplasmic reticulum membrane</location>
        <topology evidence="1">Multi-pass membrane protein</topology>
    </subcellularLocation>
</comment>
<keyword evidence="10" id="KW-0443">Lipid metabolism</keyword>
<dbReference type="InterPro" id="IPR020904">
    <property type="entry name" value="Sc_DH/Rdtase_CS"/>
</dbReference>
<evidence type="ECO:0000256" key="5">
    <source>
        <dbReference type="ARBA" id="ARBA00022824"/>
    </source>
</evidence>
<evidence type="ECO:0000256" key="22">
    <source>
        <dbReference type="ARBA" id="ARBA00048022"/>
    </source>
</evidence>
<evidence type="ECO:0000256" key="7">
    <source>
        <dbReference type="ARBA" id="ARBA00022955"/>
    </source>
</evidence>
<keyword evidence="9" id="KW-0560">Oxidoreductase</keyword>
<keyword evidence="8 28" id="KW-1133">Transmembrane helix</keyword>
<dbReference type="KEGG" id="lww:115938961"/>
<evidence type="ECO:0000256" key="23">
    <source>
        <dbReference type="ARBA" id="ARBA00048129"/>
    </source>
</evidence>
<dbReference type="Pfam" id="PF00106">
    <property type="entry name" value="adh_short"/>
    <property type="match status" value="1"/>
</dbReference>
<dbReference type="EC" id="1.1.1.330" evidence="16"/>
<evidence type="ECO:0000256" key="15">
    <source>
        <dbReference type="ARBA" id="ARBA00038261"/>
    </source>
</evidence>
<feature type="transmembrane region" description="Helical" evidence="28">
    <location>
        <begin position="58"/>
        <end position="79"/>
    </location>
</feature>
<evidence type="ECO:0000256" key="24">
    <source>
        <dbReference type="ARBA" id="ARBA00048282"/>
    </source>
</evidence>
<evidence type="ECO:0000256" key="2">
    <source>
        <dbReference type="ARBA" id="ARBA00005194"/>
    </source>
</evidence>
<comment type="catalytic activity">
    <reaction evidence="26">
        <text>a very-long-chain (3R)-3-hydroxyacyl-CoA + NADP(+) = a very-long-chain 3-oxoacyl-CoA + NADPH + H(+)</text>
        <dbReference type="Rhea" id="RHEA:48680"/>
        <dbReference type="ChEBI" id="CHEBI:15378"/>
        <dbReference type="ChEBI" id="CHEBI:57783"/>
        <dbReference type="ChEBI" id="CHEBI:58349"/>
        <dbReference type="ChEBI" id="CHEBI:85440"/>
        <dbReference type="ChEBI" id="CHEBI:90725"/>
        <dbReference type="EC" id="1.1.1.330"/>
    </reaction>
</comment>
<dbReference type="GeneID" id="115938961"/>
<accession>A0A7F8QEA5</accession>
<dbReference type="PROSITE" id="PS00061">
    <property type="entry name" value="ADH_SHORT"/>
    <property type="match status" value="1"/>
</dbReference>
<evidence type="ECO:0000256" key="13">
    <source>
        <dbReference type="ARBA" id="ARBA00037337"/>
    </source>
</evidence>
<name>A0A7F8QEA5_LEPWE</name>
<comment type="pathway">
    <text evidence="14">Steroid biosynthesis; estrogen biosynthesis.</text>
</comment>
<comment type="catalytic activity">
    <reaction evidence="25">
        <text>17beta-estradiol + NADP(+) = estrone + NADPH + H(+)</text>
        <dbReference type="Rhea" id="RHEA:24616"/>
        <dbReference type="ChEBI" id="CHEBI:15378"/>
        <dbReference type="ChEBI" id="CHEBI:16469"/>
        <dbReference type="ChEBI" id="CHEBI:17263"/>
        <dbReference type="ChEBI" id="CHEBI:57783"/>
        <dbReference type="ChEBI" id="CHEBI:58349"/>
        <dbReference type="EC" id="1.1.1.62"/>
    </reaction>
</comment>
<comment type="catalytic activity">
    <reaction evidence="24">
        <text>3-oxo-(8Z,11Z,14Z)-eicosatrienoyl-CoA + NADPH + H(+) = (3R)-hydroxy-(8Z,11Z,14Z)-eicosatrienoyl-CoA + NADP(+)</text>
        <dbReference type="Rhea" id="RHEA:39311"/>
        <dbReference type="ChEBI" id="CHEBI:15378"/>
        <dbReference type="ChEBI" id="CHEBI:57783"/>
        <dbReference type="ChEBI" id="CHEBI:58349"/>
        <dbReference type="ChEBI" id="CHEBI:71481"/>
        <dbReference type="ChEBI" id="CHEBI:76411"/>
    </reaction>
</comment>